<evidence type="ECO:0000256" key="9">
    <source>
        <dbReference type="SAM" id="SignalP"/>
    </source>
</evidence>
<dbReference type="PANTHER" id="PTHR12145">
    <property type="entry name" value="MANNAN ENDO-1,6-ALPHA-MANNOSIDASE DCW1"/>
    <property type="match status" value="1"/>
</dbReference>
<dbReference type="Gene3D" id="1.50.10.20">
    <property type="match status" value="1"/>
</dbReference>
<dbReference type="GO" id="GO:0016052">
    <property type="term" value="P:carbohydrate catabolic process"/>
    <property type="evidence" value="ECO:0007669"/>
    <property type="project" value="InterPro"/>
</dbReference>
<name>A0AA97NNV8_PYRO3</name>
<evidence type="ECO:0000256" key="1">
    <source>
        <dbReference type="ARBA" id="ARBA00001452"/>
    </source>
</evidence>
<keyword evidence="7" id="KW-0326">Glycosidase</keyword>
<dbReference type="InterPro" id="IPR005198">
    <property type="entry name" value="Glyco_hydro_76"/>
</dbReference>
<evidence type="ECO:0000256" key="6">
    <source>
        <dbReference type="ARBA" id="ARBA00023180"/>
    </source>
</evidence>
<reference evidence="10" key="1">
    <citation type="journal article" date="2012" name="PLoS Genet.">
        <title>Comparative analysis of the genomes of two field isolates of the rice blast fungus Magnaporthe oryzae.</title>
        <authorList>
            <person name="Xue M."/>
            <person name="Yang J."/>
            <person name="Li Z."/>
            <person name="Hu S."/>
            <person name="Yao N."/>
            <person name="Dean R.A."/>
            <person name="Zhao W."/>
            <person name="Shen M."/>
            <person name="Zhang H."/>
            <person name="Li C."/>
            <person name="Liu L."/>
            <person name="Cao L."/>
            <person name="Xu X."/>
            <person name="Xing Y."/>
            <person name="Hsiang T."/>
            <person name="Zhang Z."/>
            <person name="Xu J.R."/>
            <person name="Peng Y.L."/>
        </authorList>
    </citation>
    <scope>NUCLEOTIDE SEQUENCE</scope>
    <source>
        <strain evidence="10">Y34</strain>
    </source>
</reference>
<dbReference type="Proteomes" id="UP000011086">
    <property type="component" value="Unassembled WGS sequence"/>
</dbReference>
<accession>A0AA97NNV8</accession>
<keyword evidence="5" id="KW-0378">Hydrolase</keyword>
<evidence type="ECO:0000256" key="7">
    <source>
        <dbReference type="ARBA" id="ARBA00023295"/>
    </source>
</evidence>
<sequence length="543" mass="59371">MALHKLARCLTATLSLAAVPIANAQFYKISSSQEIKDSTTTLAYDLMTLYPGNQTGKEPGILPGPPSENKGDYYWWEGGALMGTMIDYWHFTGHTEYNDEVTQGILYQVGENADFQPLSKRASLGNDDQGFWGMTAMLAAETNFPNPPKDKPQWLALAQAVWTTQNSPERHDDKCGGGMRWQIPPLNAGYDYKNTIANAIYMNLGARLARYTGNTTYSDAAEKTYDWLWSVNYIDHDTYKVYDGGHVEHNCTDINKAQFSYSIAVLTQATAFLWNIFSFIKTPLLQDAAKPIIPHCTTRWRPPNILASLGTRLGTITPRNRARRLELTHVASHHNQTSNEKWKTATTKLTESLLRDFFADGAAFELPCETTPGGCTADMLSFKGYVHRWMSVVTQVAPFTAATVIPALKKSAEACIKQCTGGPTGRACGFYWTRGTYIDPSVDKTTGAGERMDALAAVSSLLVSEVAAPLTGKDGGTSQGNPNAGIPKSNDRTLSEITSGDKAGASFLTILTMLYDSGISTCTRFAGRCMPIDLRVSGGHSPP</sequence>
<protein>
    <recommendedName>
        <fullName evidence="3">mannan endo-1,6-alpha-mannosidase</fullName>
        <ecNumber evidence="3">3.2.1.101</ecNumber>
    </recommendedName>
</protein>
<evidence type="ECO:0000256" key="3">
    <source>
        <dbReference type="ARBA" id="ARBA00012350"/>
    </source>
</evidence>
<evidence type="ECO:0000256" key="5">
    <source>
        <dbReference type="ARBA" id="ARBA00022801"/>
    </source>
</evidence>
<dbReference type="GO" id="GO:0008496">
    <property type="term" value="F:mannan endo-1,6-alpha-mannosidase activity"/>
    <property type="evidence" value="ECO:0007669"/>
    <property type="project" value="UniProtKB-EC"/>
</dbReference>
<feature type="chain" id="PRO_5041707888" description="mannan endo-1,6-alpha-mannosidase" evidence="9">
    <location>
        <begin position="25"/>
        <end position="543"/>
    </location>
</feature>
<feature type="signal peptide" evidence="9">
    <location>
        <begin position="1"/>
        <end position="24"/>
    </location>
</feature>
<dbReference type="Pfam" id="PF03663">
    <property type="entry name" value="Glyco_hydro_76"/>
    <property type="match status" value="2"/>
</dbReference>
<dbReference type="PANTHER" id="PTHR12145:SF36">
    <property type="entry name" value="MANNAN ENDO-1,6-ALPHA-MANNOSIDASE DCW1"/>
    <property type="match status" value="1"/>
</dbReference>
<comment type="similarity">
    <text evidence="2">Belongs to the glycosyl hydrolase 76 family.</text>
</comment>
<dbReference type="GO" id="GO:0009272">
    <property type="term" value="P:fungal-type cell wall biogenesis"/>
    <property type="evidence" value="ECO:0007669"/>
    <property type="project" value="TreeGrafter"/>
</dbReference>
<evidence type="ECO:0000256" key="8">
    <source>
        <dbReference type="SAM" id="MobiDB-lite"/>
    </source>
</evidence>
<keyword evidence="4 9" id="KW-0732">Signal</keyword>
<dbReference type="EC" id="3.2.1.101" evidence="3"/>
<feature type="region of interest" description="Disordered" evidence="8">
    <location>
        <begin position="471"/>
        <end position="493"/>
    </location>
</feature>
<dbReference type="InterPro" id="IPR014480">
    <property type="entry name" value="Mannan-1_6-alpha_mannosidase"/>
</dbReference>
<dbReference type="AlphaFoldDB" id="A0AA97NNV8"/>
<organism evidence="10">
    <name type="scientific">Pyricularia oryzae (strain Y34)</name>
    <name type="common">Rice blast fungus</name>
    <name type="synonym">Magnaporthe oryzae</name>
    <dbReference type="NCBI Taxonomy" id="1143189"/>
    <lineage>
        <taxon>Eukaryota</taxon>
        <taxon>Fungi</taxon>
        <taxon>Dikarya</taxon>
        <taxon>Ascomycota</taxon>
        <taxon>Pezizomycotina</taxon>
        <taxon>Sordariomycetes</taxon>
        <taxon>Sordariomycetidae</taxon>
        <taxon>Magnaporthales</taxon>
        <taxon>Pyriculariaceae</taxon>
        <taxon>Pyricularia</taxon>
    </lineage>
</organism>
<proteinExistence type="inferred from homology"/>
<dbReference type="SUPFAM" id="SSF48208">
    <property type="entry name" value="Six-hairpin glycosidases"/>
    <property type="match status" value="1"/>
</dbReference>
<dbReference type="InterPro" id="IPR008928">
    <property type="entry name" value="6-hairpin_glycosidase_sf"/>
</dbReference>
<dbReference type="EMBL" id="JH793816">
    <property type="protein sequence ID" value="ELQ33551.1"/>
    <property type="molecule type" value="Genomic_DNA"/>
</dbReference>
<evidence type="ECO:0000313" key="10">
    <source>
        <dbReference type="EMBL" id="ELQ33551.1"/>
    </source>
</evidence>
<gene>
    <name evidence="10" type="ORF">OOU_Y34scaffold00926g11</name>
</gene>
<comment type="catalytic activity">
    <reaction evidence="1">
        <text>Random hydrolysis of (1-&gt;6)-alpha-D-mannosidic linkages in unbranched (1-&gt;6)-mannans.</text>
        <dbReference type="EC" id="3.2.1.101"/>
    </reaction>
</comment>
<evidence type="ECO:0000256" key="2">
    <source>
        <dbReference type="ARBA" id="ARBA00009699"/>
    </source>
</evidence>
<keyword evidence="6" id="KW-0325">Glycoprotein</keyword>
<evidence type="ECO:0000256" key="4">
    <source>
        <dbReference type="ARBA" id="ARBA00022729"/>
    </source>
</evidence>